<proteinExistence type="predicted"/>
<keyword evidence="1" id="KW-0732">Signal</keyword>
<dbReference type="FunFam" id="3.90.79.10:FF:000019">
    <property type="entry name" value="Thiamin pyrophosphokinase, putative"/>
    <property type="match status" value="1"/>
</dbReference>
<comment type="caution">
    <text evidence="3">The sequence shown here is derived from an EMBL/GenBank/DDBJ whole genome shotgun (WGS) entry which is preliminary data.</text>
</comment>
<dbReference type="GO" id="GO:0044715">
    <property type="term" value="F:8-oxo-dGDP phosphatase activity"/>
    <property type="evidence" value="ECO:0007669"/>
    <property type="project" value="UniProtKB-ARBA"/>
</dbReference>
<dbReference type="PROSITE" id="PS51462">
    <property type="entry name" value="NUDIX"/>
    <property type="match status" value="1"/>
</dbReference>
<dbReference type="Pfam" id="PF15916">
    <property type="entry name" value="DUF4743"/>
    <property type="match status" value="1"/>
</dbReference>
<feature type="chain" id="PRO_5044741136" description="Nudix hydrolase domain-containing protein" evidence="1">
    <location>
        <begin position="22"/>
        <end position="331"/>
    </location>
</feature>
<organism evidence="3 4">
    <name type="scientific">Cyclostephanos tholiformis</name>
    <dbReference type="NCBI Taxonomy" id="382380"/>
    <lineage>
        <taxon>Eukaryota</taxon>
        <taxon>Sar</taxon>
        <taxon>Stramenopiles</taxon>
        <taxon>Ochrophyta</taxon>
        <taxon>Bacillariophyta</taxon>
        <taxon>Coscinodiscophyceae</taxon>
        <taxon>Thalassiosirophycidae</taxon>
        <taxon>Stephanodiscales</taxon>
        <taxon>Stephanodiscaceae</taxon>
        <taxon>Cyclostephanos</taxon>
    </lineage>
</organism>
<dbReference type="InterPro" id="IPR031804">
    <property type="entry name" value="DUF4743"/>
</dbReference>
<dbReference type="InterPro" id="IPR015797">
    <property type="entry name" value="NUDIX_hydrolase-like_dom_sf"/>
</dbReference>
<protein>
    <recommendedName>
        <fullName evidence="2">Nudix hydrolase domain-containing protein</fullName>
    </recommendedName>
</protein>
<dbReference type="CDD" id="cd03676">
    <property type="entry name" value="NUDIX_Tnr3_like"/>
    <property type="match status" value="1"/>
</dbReference>
<evidence type="ECO:0000259" key="2">
    <source>
        <dbReference type="PROSITE" id="PS51462"/>
    </source>
</evidence>
<dbReference type="EMBL" id="JALLPB020000038">
    <property type="protein sequence ID" value="KAL3823407.1"/>
    <property type="molecule type" value="Genomic_DNA"/>
</dbReference>
<dbReference type="Proteomes" id="UP001530377">
    <property type="component" value="Unassembled WGS sequence"/>
</dbReference>
<dbReference type="Pfam" id="PF00293">
    <property type="entry name" value="NUDIX"/>
    <property type="match status" value="1"/>
</dbReference>
<keyword evidence="4" id="KW-1185">Reference proteome</keyword>
<dbReference type="InterPro" id="IPR000086">
    <property type="entry name" value="NUDIX_hydrolase_dom"/>
</dbReference>
<dbReference type="SUPFAM" id="SSF55811">
    <property type="entry name" value="Nudix"/>
    <property type="match status" value="1"/>
</dbReference>
<reference evidence="3 4" key="1">
    <citation type="submission" date="2024-10" db="EMBL/GenBank/DDBJ databases">
        <title>Updated reference genomes for cyclostephanoid diatoms.</title>
        <authorList>
            <person name="Roberts W.R."/>
            <person name="Alverson A.J."/>
        </authorList>
    </citation>
    <scope>NUCLEOTIDE SEQUENCE [LARGE SCALE GENOMIC DNA]</scope>
    <source>
        <strain evidence="3 4">AJA228-03</strain>
    </source>
</reference>
<feature type="domain" description="Nudix hydrolase" evidence="2">
    <location>
        <begin position="152"/>
        <end position="303"/>
    </location>
</feature>
<evidence type="ECO:0000313" key="3">
    <source>
        <dbReference type="EMBL" id="KAL3823407.1"/>
    </source>
</evidence>
<dbReference type="PANTHER" id="PTHR13622">
    <property type="entry name" value="THIAMIN PYROPHOSPHOKINASE"/>
    <property type="match status" value="1"/>
</dbReference>
<evidence type="ECO:0000313" key="4">
    <source>
        <dbReference type="Proteomes" id="UP001530377"/>
    </source>
</evidence>
<gene>
    <name evidence="3" type="ORF">ACHAXA_004282</name>
</gene>
<feature type="signal peptide" evidence="1">
    <location>
        <begin position="1"/>
        <end position="21"/>
    </location>
</feature>
<sequence>MPHRRLTVSFGLSLLCRSMHGLSAFPSSNARAFLEVVRSNNDAASSAKNARRFVVGGEVVGRVLEKSVNVLSRHLDVFSVSDDAVTLRAEAGASSRERTTSISRVINSLRAEGTVPMLNGWRDEQFAIRHSFFSPTLFTVERAAAGLFGCPAYGVFVVGYVADDASTGIPSRVWVGRRSPTKQTWPGLLDCLAAGGMAAGSMPLEAARKEAAEEAGISDDLASNIRPSGGVCYTGLDETGWALKRDVLYTFDLRCPADFVPVCTDGEVASFECMPVDDLVRLILRHANDEVQFKPNVAVVFIDFLMRHGFVSPDEDGYLELLAELRGAECR</sequence>
<dbReference type="AlphaFoldDB" id="A0ABD3SG42"/>
<evidence type="ECO:0000256" key="1">
    <source>
        <dbReference type="SAM" id="SignalP"/>
    </source>
</evidence>
<accession>A0ABD3SG42</accession>
<dbReference type="Gene3D" id="3.90.79.10">
    <property type="entry name" value="Nucleoside Triphosphate Pyrophosphohydrolase"/>
    <property type="match status" value="1"/>
</dbReference>
<name>A0ABD3SG42_9STRA</name>
<dbReference type="PANTHER" id="PTHR13622:SF8">
    <property type="entry name" value="THIAMIN PYROPHOSPHOKINASE 1"/>
    <property type="match status" value="1"/>
</dbReference>